<dbReference type="SUPFAM" id="SSF50939">
    <property type="entry name" value="Sialidases"/>
    <property type="match status" value="1"/>
</dbReference>
<dbReference type="InterPro" id="IPR007110">
    <property type="entry name" value="Ig-like_dom"/>
</dbReference>
<evidence type="ECO:0000259" key="1">
    <source>
        <dbReference type="PROSITE" id="PS50835"/>
    </source>
</evidence>
<dbReference type="RefSeq" id="WP_355399570.1">
    <property type="nucleotide sequence ID" value="NZ_JBEXPZ010000035.1"/>
</dbReference>
<protein>
    <recommendedName>
        <fullName evidence="1">Ig-like domain-containing protein</fullName>
    </recommendedName>
</protein>
<organism evidence="2 3">
    <name type="scientific">Streptomyces ossamyceticus</name>
    <dbReference type="NCBI Taxonomy" id="249581"/>
    <lineage>
        <taxon>Bacteria</taxon>
        <taxon>Bacillati</taxon>
        <taxon>Actinomycetota</taxon>
        <taxon>Actinomycetes</taxon>
        <taxon>Kitasatosporales</taxon>
        <taxon>Streptomycetaceae</taxon>
        <taxon>Streptomyces</taxon>
    </lineage>
</organism>
<gene>
    <name evidence="2" type="ORF">ABZZ21_26255</name>
</gene>
<evidence type="ECO:0000313" key="2">
    <source>
        <dbReference type="EMBL" id="MET9847985.1"/>
    </source>
</evidence>
<dbReference type="PROSITE" id="PS50835">
    <property type="entry name" value="IG_LIKE"/>
    <property type="match status" value="1"/>
</dbReference>
<reference evidence="2 3" key="1">
    <citation type="submission" date="2024-06" db="EMBL/GenBank/DDBJ databases">
        <title>The Natural Products Discovery Center: Release of the First 8490 Sequenced Strains for Exploring Actinobacteria Biosynthetic Diversity.</title>
        <authorList>
            <person name="Kalkreuter E."/>
            <person name="Kautsar S.A."/>
            <person name="Yang D."/>
            <person name="Bader C.D."/>
            <person name="Teijaro C.N."/>
            <person name="Fluegel L."/>
            <person name="Davis C.M."/>
            <person name="Simpson J.R."/>
            <person name="Lauterbach L."/>
            <person name="Steele A.D."/>
            <person name="Gui C."/>
            <person name="Meng S."/>
            <person name="Li G."/>
            <person name="Viehrig K."/>
            <person name="Ye F."/>
            <person name="Su P."/>
            <person name="Kiefer A.F."/>
            <person name="Nichols A."/>
            <person name="Cepeda A.J."/>
            <person name="Yan W."/>
            <person name="Fan B."/>
            <person name="Jiang Y."/>
            <person name="Adhikari A."/>
            <person name="Zheng C.-J."/>
            <person name="Schuster L."/>
            <person name="Cowan T.M."/>
            <person name="Smanski M.J."/>
            <person name="Chevrette M.G."/>
            <person name="De Carvalho L.P.S."/>
            <person name="Shen B."/>
        </authorList>
    </citation>
    <scope>NUCLEOTIDE SEQUENCE [LARGE SCALE GENOMIC DNA]</scope>
    <source>
        <strain evidence="2 3">NPDC006434</strain>
    </source>
</reference>
<keyword evidence="3" id="KW-1185">Reference proteome</keyword>
<dbReference type="EMBL" id="JBEXPZ010000035">
    <property type="protein sequence ID" value="MET9847985.1"/>
    <property type="molecule type" value="Genomic_DNA"/>
</dbReference>
<dbReference type="Proteomes" id="UP001550210">
    <property type="component" value="Unassembled WGS sequence"/>
</dbReference>
<proteinExistence type="predicted"/>
<comment type="caution">
    <text evidence="2">The sequence shown here is derived from an EMBL/GenBank/DDBJ whole genome shotgun (WGS) entry which is preliminary data.</text>
</comment>
<name>A0ABV2V4Q0_9ACTN</name>
<dbReference type="InterPro" id="IPR036278">
    <property type="entry name" value="Sialidase_sf"/>
</dbReference>
<evidence type="ECO:0000313" key="3">
    <source>
        <dbReference type="Proteomes" id="UP001550210"/>
    </source>
</evidence>
<feature type="domain" description="Ig-like" evidence="1">
    <location>
        <begin position="484"/>
        <end position="566"/>
    </location>
</feature>
<accession>A0ABV2V4Q0</accession>
<sequence>MAVRVWRPGAVGTAVVAAVVAVTLGAGGTASAAGYTGVAGPWSSATALTGSDGQQSLIAVRTAGDGTAFALWRNRAAGAGTWGFEVVVKAAGGSTWGAPHTLATGRSKGSLVELTVTPTGQAVVTWLDGGGAAGDPTALAATWNPAQGGWSAPAPIATTTGVYLGLPRLAAAADGTLTAVWDQGDFADYDVMTATRAPGATTWSTAKPLAHITTGSVYDLALAVAPGGAATAVWDVYDQVPEEGEDAHTVHTATRASAGGAWSSAAPLPGTAGSAGTVRVTMDAKGATTVLWRAAAGGATALKSATRTSVSGGWGAPQTAVAAIDPSDESEPLTAPNGDLTYVWAGWSSTAGTPVVRTVTRTASTGTWSAPKTLSTGYVKWDVSASIGADGTVQVVWPQTPSIDNGDDNYLEWAVRPAGGTWSAASALNSAPVPAVPDENALSGEVTAGPDGRATVVFRKAVDISPGDFTSQLSAQSQTLLTKPKVTSRAAVSGTARTGSKVTCGAAWTGYDTTVAWSWLRDGTTITGATGKSRTLTSADYKHQVSCRAKVSNGAGSVTSTSAAVTVAVGPALKAVTAPAVTGTAKVGYKLTAAHGTWSPAATSYTYSWKRDGTTITGATSSTYVLAKADKGHKITVKVTAKRYGWTNGSATTAGAVVR</sequence>
<dbReference type="Gene3D" id="2.60.40.2700">
    <property type="match status" value="2"/>
</dbReference>